<dbReference type="AlphaFoldDB" id="A0AAD5SX10"/>
<organism evidence="1 2">
    <name type="scientific">Physocladia obscura</name>
    <dbReference type="NCBI Taxonomy" id="109957"/>
    <lineage>
        <taxon>Eukaryota</taxon>
        <taxon>Fungi</taxon>
        <taxon>Fungi incertae sedis</taxon>
        <taxon>Chytridiomycota</taxon>
        <taxon>Chytridiomycota incertae sedis</taxon>
        <taxon>Chytridiomycetes</taxon>
        <taxon>Chytridiales</taxon>
        <taxon>Chytriomycetaceae</taxon>
        <taxon>Physocladia</taxon>
    </lineage>
</organism>
<protein>
    <recommendedName>
        <fullName evidence="3">Ankyrin repeat protein</fullName>
    </recommendedName>
</protein>
<reference evidence="1" key="1">
    <citation type="submission" date="2020-05" db="EMBL/GenBank/DDBJ databases">
        <title>Phylogenomic resolution of chytrid fungi.</title>
        <authorList>
            <person name="Stajich J.E."/>
            <person name="Amses K."/>
            <person name="Simmons R."/>
            <person name="Seto K."/>
            <person name="Myers J."/>
            <person name="Bonds A."/>
            <person name="Quandt C.A."/>
            <person name="Barry K."/>
            <person name="Liu P."/>
            <person name="Grigoriev I."/>
            <person name="Longcore J.E."/>
            <person name="James T.Y."/>
        </authorList>
    </citation>
    <scope>NUCLEOTIDE SEQUENCE</scope>
    <source>
        <strain evidence="1">JEL0513</strain>
    </source>
</reference>
<accession>A0AAD5SX10</accession>
<dbReference type="PANTHER" id="PTHR24198">
    <property type="entry name" value="ANKYRIN REPEAT AND PROTEIN KINASE DOMAIN-CONTAINING PROTEIN"/>
    <property type="match status" value="1"/>
</dbReference>
<proteinExistence type="predicted"/>
<gene>
    <name evidence="1" type="ORF">HK100_001293</name>
</gene>
<dbReference type="SUPFAM" id="SSF48403">
    <property type="entry name" value="Ankyrin repeat"/>
    <property type="match status" value="1"/>
</dbReference>
<dbReference type="Proteomes" id="UP001211907">
    <property type="component" value="Unassembled WGS sequence"/>
</dbReference>
<evidence type="ECO:0000313" key="2">
    <source>
        <dbReference type="Proteomes" id="UP001211907"/>
    </source>
</evidence>
<sequence length="303" mass="31958">MATQTQSNTNTNIDARIFGLIQRRDSSELATYLDALDQALPAGGKAAKALGRNMNEIQKPSTVVSTATAYTGLVSGDHDIVAALLRNSLVDASMLDNGALIAAAETGRADIVSLLLTDLRVDPLAENGRALALAAARKDDNNEMFNALFARIAPETVWDPTLPLAVAARAGNAAIVATLLKSIVAQTTAPDSERRTRVSMALVFAAENGNPESVRSFLSLPSSVIDIKLSNDAAYLIAFKYANAEVMQLLLDTNLINHAELFGKSVGPPIDLAIADPAFWVPKASGALKFYSTVCNLVAPVAP</sequence>
<evidence type="ECO:0000313" key="1">
    <source>
        <dbReference type="EMBL" id="KAJ3115613.1"/>
    </source>
</evidence>
<dbReference type="Gene3D" id="1.25.40.20">
    <property type="entry name" value="Ankyrin repeat-containing domain"/>
    <property type="match status" value="2"/>
</dbReference>
<dbReference type="InterPro" id="IPR036770">
    <property type="entry name" value="Ankyrin_rpt-contain_sf"/>
</dbReference>
<evidence type="ECO:0008006" key="3">
    <source>
        <dbReference type="Google" id="ProtNLM"/>
    </source>
</evidence>
<keyword evidence="2" id="KW-1185">Reference proteome</keyword>
<dbReference type="PANTHER" id="PTHR24198:SF165">
    <property type="entry name" value="ANKYRIN REPEAT-CONTAINING PROTEIN-RELATED"/>
    <property type="match status" value="1"/>
</dbReference>
<name>A0AAD5SX10_9FUNG</name>
<dbReference type="EMBL" id="JADGJH010001280">
    <property type="protein sequence ID" value="KAJ3115613.1"/>
    <property type="molecule type" value="Genomic_DNA"/>
</dbReference>
<comment type="caution">
    <text evidence="1">The sequence shown here is derived from an EMBL/GenBank/DDBJ whole genome shotgun (WGS) entry which is preliminary data.</text>
</comment>